<evidence type="ECO:0000256" key="1">
    <source>
        <dbReference type="SAM" id="MobiDB-lite"/>
    </source>
</evidence>
<dbReference type="AlphaFoldDB" id="A0A371D9U5"/>
<feature type="transmembrane region" description="Helical" evidence="2">
    <location>
        <begin position="310"/>
        <end position="331"/>
    </location>
</feature>
<proteinExistence type="predicted"/>
<evidence type="ECO:0000256" key="2">
    <source>
        <dbReference type="SAM" id="Phobius"/>
    </source>
</evidence>
<reference evidence="3 4" key="1">
    <citation type="journal article" date="2018" name="Biotechnol. Biofuels">
        <title>Integrative visual omics of the white-rot fungus Polyporus brumalis exposes the biotechnological potential of its oxidative enzymes for delignifying raw plant biomass.</title>
        <authorList>
            <person name="Miyauchi S."/>
            <person name="Rancon A."/>
            <person name="Drula E."/>
            <person name="Hage H."/>
            <person name="Chaduli D."/>
            <person name="Favel A."/>
            <person name="Grisel S."/>
            <person name="Henrissat B."/>
            <person name="Herpoel-Gimbert I."/>
            <person name="Ruiz-Duenas F.J."/>
            <person name="Chevret D."/>
            <person name="Hainaut M."/>
            <person name="Lin J."/>
            <person name="Wang M."/>
            <person name="Pangilinan J."/>
            <person name="Lipzen A."/>
            <person name="Lesage-Meessen L."/>
            <person name="Navarro D."/>
            <person name="Riley R."/>
            <person name="Grigoriev I.V."/>
            <person name="Zhou S."/>
            <person name="Raouche S."/>
            <person name="Rosso M.N."/>
        </authorList>
    </citation>
    <scope>NUCLEOTIDE SEQUENCE [LARGE SCALE GENOMIC DNA]</scope>
    <source>
        <strain evidence="3 4">BRFM 1820</strain>
    </source>
</reference>
<name>A0A371D9U5_9APHY</name>
<protein>
    <recommendedName>
        <fullName evidence="5">Transmembrane protein</fullName>
    </recommendedName>
</protein>
<feature type="transmembrane region" description="Helical" evidence="2">
    <location>
        <begin position="162"/>
        <end position="180"/>
    </location>
</feature>
<gene>
    <name evidence="3" type="ORF">OH76DRAFT_547880</name>
</gene>
<feature type="transmembrane region" description="Helical" evidence="2">
    <location>
        <begin position="282"/>
        <end position="304"/>
    </location>
</feature>
<feature type="region of interest" description="Disordered" evidence="1">
    <location>
        <begin position="94"/>
        <end position="113"/>
    </location>
</feature>
<keyword evidence="2" id="KW-1133">Transmembrane helix</keyword>
<dbReference type="OrthoDB" id="2653987at2759"/>
<evidence type="ECO:0000313" key="3">
    <source>
        <dbReference type="EMBL" id="RDX49321.1"/>
    </source>
</evidence>
<evidence type="ECO:0000313" key="4">
    <source>
        <dbReference type="Proteomes" id="UP000256964"/>
    </source>
</evidence>
<keyword evidence="2" id="KW-0472">Membrane</keyword>
<accession>A0A371D9U5</accession>
<dbReference type="Proteomes" id="UP000256964">
    <property type="component" value="Unassembled WGS sequence"/>
</dbReference>
<sequence>MPSLAACHDRPRSVGLVASLMTWWPPQLFITGYPRLFTSRRSSLGLHDIMQGVFRANGPSALPIHRPTILHETQHFVEEPNSMTVSPAQTVGFIPSARLPGSRRPTESNYPPYPYPSYVGNGLNDSGAQRKWTQEDQDQYDEKARKKAMDELVQSWMDRLQLISVITTFFAAIEAQLLGITTPDSADSDPRVDQAANAALAGALVVHVSAAIMSFFAAFFLIRYKLSMAKREERKIEVARHKYGVDTVSSSSVWSSNPHLEQVGPFRRGQPPTHLLDHLHSLCMWLSATGFVLALVGVMCFVWTRLARSAGAFASGCLAACLISGVAAVFWPASSIHRKSKTS</sequence>
<evidence type="ECO:0008006" key="5">
    <source>
        <dbReference type="Google" id="ProtNLM"/>
    </source>
</evidence>
<organism evidence="3 4">
    <name type="scientific">Lentinus brumalis</name>
    <dbReference type="NCBI Taxonomy" id="2498619"/>
    <lineage>
        <taxon>Eukaryota</taxon>
        <taxon>Fungi</taxon>
        <taxon>Dikarya</taxon>
        <taxon>Basidiomycota</taxon>
        <taxon>Agaricomycotina</taxon>
        <taxon>Agaricomycetes</taxon>
        <taxon>Polyporales</taxon>
        <taxon>Polyporaceae</taxon>
        <taxon>Lentinus</taxon>
    </lineage>
</organism>
<feature type="transmembrane region" description="Helical" evidence="2">
    <location>
        <begin position="200"/>
        <end position="222"/>
    </location>
</feature>
<keyword evidence="4" id="KW-1185">Reference proteome</keyword>
<dbReference type="EMBL" id="KZ857406">
    <property type="protein sequence ID" value="RDX49321.1"/>
    <property type="molecule type" value="Genomic_DNA"/>
</dbReference>
<keyword evidence="2" id="KW-0812">Transmembrane</keyword>